<dbReference type="PANTHER" id="PTHR43004:SF19">
    <property type="entry name" value="BINDING MONOOXYGENASE, PUTATIVE (JCVI)-RELATED"/>
    <property type="match status" value="1"/>
</dbReference>
<keyword evidence="3" id="KW-0274">FAD</keyword>
<dbReference type="PANTHER" id="PTHR43004">
    <property type="entry name" value="TRK SYSTEM POTASSIUM UPTAKE PROTEIN"/>
    <property type="match status" value="1"/>
</dbReference>
<dbReference type="RefSeq" id="WP_369776922.1">
    <property type="nucleotide sequence ID" value="NZ_CP165727.1"/>
</dbReference>
<feature type="region of interest" description="Disordered" evidence="4">
    <location>
        <begin position="1"/>
        <end position="21"/>
    </location>
</feature>
<keyword evidence="6" id="KW-0560">Oxidoreductase</keyword>
<sequence length="519" mass="56414">MTQHENEHECENERKNEKEQRHEVIAALADRRSDVLIVGAGPTGLVLACDLARRGVRALVVERSPELFPGSRGKGIQPRTLEVFHDLGVLEEITRWGGRAPIGMTWQGGTRAGEYRMFDDVESTEDAPYTGPWILPQWRTQRILLDRLRELGGDVVFGVELTGLDQDAEAVTATLIPTGGGSPVTVRAGYAVAADGGRSTVRRLVGIKMTGERVDPAPMLVADVVIPTLDRDNWHIFPPAADGTGFAALCPLPHAQEFQFVAQPAPVGNEIPAQDVRALVAAFTHIRAEEVTEVRWASDFTVNAALADRFRDGRVFLAGDAAHIHSPAGGQGLNTSVQDAYNLGWKLAAVLHDEAPEALLDTYEEERLPNAAAMLGLSTRIHRGEERRGAATRQLGLDQRDSSLTRETRTGLAEDALTAGDRAPDGRRDGLRLFDLYRGTHFTLLAVDTPLPDRLPPLPGLRTAQIGPYEVYGRGLYLVRPDGYIAWAGSATDPLDASADDLHAWAAQVTQPHRVGSHG</sequence>
<feature type="compositionally biased region" description="Basic and acidic residues" evidence="4">
    <location>
        <begin position="398"/>
        <end position="409"/>
    </location>
</feature>
<evidence type="ECO:0000256" key="3">
    <source>
        <dbReference type="ARBA" id="ARBA00022827"/>
    </source>
</evidence>
<evidence type="ECO:0000256" key="1">
    <source>
        <dbReference type="ARBA" id="ARBA00001974"/>
    </source>
</evidence>
<evidence type="ECO:0000313" key="6">
    <source>
        <dbReference type="EMBL" id="XDV62271.1"/>
    </source>
</evidence>
<dbReference type="Gene3D" id="3.30.70.2450">
    <property type="match status" value="1"/>
</dbReference>
<keyword evidence="2" id="KW-0285">Flavoprotein</keyword>
<reference evidence="6" key="1">
    <citation type="submission" date="2024-08" db="EMBL/GenBank/DDBJ databases">
        <authorList>
            <person name="Yu S.T."/>
        </authorList>
    </citation>
    <scope>NUCLEOTIDE SEQUENCE</scope>
    <source>
        <strain evidence="6">R33</strain>
    </source>
</reference>
<comment type="cofactor">
    <cofactor evidence="1">
        <name>FAD</name>
        <dbReference type="ChEBI" id="CHEBI:57692"/>
    </cofactor>
</comment>
<dbReference type="Gene3D" id="3.50.50.60">
    <property type="entry name" value="FAD/NAD(P)-binding domain"/>
    <property type="match status" value="1"/>
</dbReference>
<dbReference type="Pfam" id="PF21274">
    <property type="entry name" value="Rng_hyd_C"/>
    <property type="match status" value="1"/>
</dbReference>
<evidence type="ECO:0000256" key="2">
    <source>
        <dbReference type="ARBA" id="ARBA00022630"/>
    </source>
</evidence>
<dbReference type="InterPro" id="IPR002938">
    <property type="entry name" value="FAD-bd"/>
</dbReference>
<dbReference type="EMBL" id="CP165727">
    <property type="protein sequence ID" value="XDV62271.1"/>
    <property type="molecule type" value="Genomic_DNA"/>
</dbReference>
<dbReference type="InterPro" id="IPR050641">
    <property type="entry name" value="RIFMO-like"/>
</dbReference>
<dbReference type="Pfam" id="PF01494">
    <property type="entry name" value="FAD_binding_3"/>
    <property type="match status" value="1"/>
</dbReference>
<gene>
    <name evidence="6" type="ORF">AB5J51_04615</name>
</gene>
<dbReference type="NCBIfam" id="NF004832">
    <property type="entry name" value="PRK06184.1"/>
    <property type="match status" value="1"/>
</dbReference>
<evidence type="ECO:0000256" key="4">
    <source>
        <dbReference type="SAM" id="MobiDB-lite"/>
    </source>
</evidence>
<dbReference type="PRINTS" id="PR00420">
    <property type="entry name" value="RNGMNOXGNASE"/>
</dbReference>
<evidence type="ECO:0000259" key="5">
    <source>
        <dbReference type="Pfam" id="PF01494"/>
    </source>
</evidence>
<dbReference type="Gene3D" id="3.40.30.120">
    <property type="match status" value="1"/>
</dbReference>
<dbReference type="GO" id="GO:0016709">
    <property type="term" value="F:oxidoreductase activity, acting on paired donors, with incorporation or reduction of molecular oxygen, NAD(P)H as one donor, and incorporation of one atom of oxygen"/>
    <property type="evidence" value="ECO:0007669"/>
    <property type="project" value="UniProtKB-ARBA"/>
</dbReference>
<protein>
    <submittedName>
        <fullName evidence="6">FAD-dependent monooxygenase</fullName>
    </submittedName>
</protein>
<proteinExistence type="predicted"/>
<dbReference type="SUPFAM" id="SSF51905">
    <property type="entry name" value="FAD/NAD(P)-binding domain"/>
    <property type="match status" value="1"/>
</dbReference>
<dbReference type="GO" id="GO:0071949">
    <property type="term" value="F:FAD binding"/>
    <property type="evidence" value="ECO:0007669"/>
    <property type="project" value="InterPro"/>
</dbReference>
<dbReference type="InterPro" id="IPR036188">
    <property type="entry name" value="FAD/NAD-bd_sf"/>
</dbReference>
<feature type="region of interest" description="Disordered" evidence="4">
    <location>
        <begin position="386"/>
        <end position="424"/>
    </location>
</feature>
<accession>A0AB39XZK5</accession>
<keyword evidence="6" id="KW-0503">Monooxygenase</keyword>
<name>A0AB39XZK5_9ACTN</name>
<feature type="domain" description="FAD-binding" evidence="5">
    <location>
        <begin position="33"/>
        <end position="375"/>
    </location>
</feature>
<dbReference type="AlphaFoldDB" id="A0AB39XZK5"/>
<organism evidence="6">
    <name type="scientific">Streptomyces sp. R33</name>
    <dbReference type="NCBI Taxonomy" id="3238629"/>
    <lineage>
        <taxon>Bacteria</taxon>
        <taxon>Bacillati</taxon>
        <taxon>Actinomycetota</taxon>
        <taxon>Actinomycetes</taxon>
        <taxon>Kitasatosporales</taxon>
        <taxon>Streptomycetaceae</taxon>
        <taxon>Streptomyces</taxon>
    </lineage>
</organism>